<dbReference type="PANTHER" id="PTHR31286">
    <property type="entry name" value="GLYCINE-RICH CELL WALL STRUCTURAL PROTEIN 1.8-LIKE"/>
    <property type="match status" value="1"/>
</dbReference>
<evidence type="ECO:0000259" key="1">
    <source>
        <dbReference type="Pfam" id="PF14111"/>
    </source>
</evidence>
<feature type="domain" description="DUF4283" evidence="1">
    <location>
        <begin position="238"/>
        <end position="316"/>
    </location>
</feature>
<accession>A0A3P6ATQ7</accession>
<protein>
    <recommendedName>
        <fullName evidence="1">DUF4283 domain-containing protein</fullName>
    </recommendedName>
</protein>
<proteinExistence type="predicted"/>
<dbReference type="InterPro" id="IPR040256">
    <property type="entry name" value="At4g02000-like"/>
</dbReference>
<dbReference type="PANTHER" id="PTHR31286:SF57">
    <property type="entry name" value="DUF4283 DOMAIN-CONTAINING PROTEIN"/>
    <property type="match status" value="1"/>
</dbReference>
<sequence length="643" mass="70355">MDLKPPDGEIEATATVTTNCSLPASSSPMNNSLSVKSSSLNAEIMMGEAPIQTNTASIVDPLLCDDELSNAPLAITDQSTAITEASSPLVDSDIVPLTDEESELSSNPPNAFIPSIGAWAKPLAFAPPPTPPTPATPSSFDPQYLNNLLDSFWPTLNDGIGKNQKKRDQRAAVREFPLAPVPKIPVPELKDDGSLRFLWAARMNPATRNFYRAANPTFRLNGTPQVTIPSQVLSLGPENKREYLIGQFHRCSLPPGGLIHAVVNRLWGRSCRIGCRKLSESSYMFHIPHDSTREWVVQRGVWHVDDCLLFVSPWKSVNSLKVPEVSTIPVWVNLKNVPDCCYSRLGLSHVASGLGEPMQTHKPRLDPTCLGEAKVLVEVELDKPFPKQIALDDKQGNIFLVYVEYTWIPSTCGRCGHLGHKEKRCLLPAVQKNEETLPVNEVMNEDRGVGSDKEQAQVYAASEKEVVQVEDSEANLDLASTDQILEPTNVTEIEELQSQKGVELKALSTPIHFLVHSKETLAIGSNSQFTTSPLAGTAPAPAEPTIMEEIPSHIIVSETCLESGGNSLAFMYTPTHGSPFHNAIEQFNVHDVGDGLMSDATANLSMSRGGRPIKPSQKYQDMDWIKIQGKGKRGRRGRGYHTP</sequence>
<dbReference type="Pfam" id="PF14111">
    <property type="entry name" value="DUF4283"/>
    <property type="match status" value="1"/>
</dbReference>
<dbReference type="EMBL" id="LR031872">
    <property type="protein sequence ID" value="VDC90584.1"/>
    <property type="molecule type" value="Genomic_DNA"/>
</dbReference>
<evidence type="ECO:0000313" key="2">
    <source>
        <dbReference type="EMBL" id="VDC90584.1"/>
    </source>
</evidence>
<dbReference type="InterPro" id="IPR025558">
    <property type="entry name" value="DUF4283"/>
</dbReference>
<dbReference type="AlphaFoldDB" id="A0A3P6ATQ7"/>
<name>A0A3P6ATQ7_BRAOL</name>
<gene>
    <name evidence="2" type="ORF">BOLC3T15415H</name>
</gene>
<reference evidence="2" key="1">
    <citation type="submission" date="2018-11" db="EMBL/GenBank/DDBJ databases">
        <authorList>
            <consortium name="Genoscope - CEA"/>
            <person name="William W."/>
        </authorList>
    </citation>
    <scope>NUCLEOTIDE SEQUENCE</scope>
</reference>
<organism evidence="2">
    <name type="scientific">Brassica oleracea</name>
    <name type="common">Wild cabbage</name>
    <dbReference type="NCBI Taxonomy" id="3712"/>
    <lineage>
        <taxon>Eukaryota</taxon>
        <taxon>Viridiplantae</taxon>
        <taxon>Streptophyta</taxon>
        <taxon>Embryophyta</taxon>
        <taxon>Tracheophyta</taxon>
        <taxon>Spermatophyta</taxon>
        <taxon>Magnoliopsida</taxon>
        <taxon>eudicotyledons</taxon>
        <taxon>Gunneridae</taxon>
        <taxon>Pentapetalae</taxon>
        <taxon>rosids</taxon>
        <taxon>malvids</taxon>
        <taxon>Brassicales</taxon>
        <taxon>Brassicaceae</taxon>
        <taxon>Brassiceae</taxon>
        <taxon>Brassica</taxon>
    </lineage>
</organism>